<dbReference type="STRING" id="870435.A0A0C3PPB8"/>
<sequence>MMKVSTYSLAQLAQPNLRQCLDMLLFVCQCVRWWNIFQGLRCKSSLVHGRSSQMALLMISFADIPSPLTPLHLISGVTANFVLNIIEQSFIEGFPARMALLEVLGTSSRLGPHSNIILLSLTHGGTATHLTVSKYPWGHLDTCPWGQSLSLQCPRCGCVRVQWRRISKPPNSSGTYEFQYTKSCGSVAVPSRRRQLQS</sequence>
<dbReference type="AlphaFoldDB" id="A0A0C3PPB8"/>
<evidence type="ECO:0000313" key="1">
    <source>
        <dbReference type="EMBL" id="KIO10761.1"/>
    </source>
</evidence>
<reference evidence="2" key="2">
    <citation type="submission" date="2015-01" db="EMBL/GenBank/DDBJ databases">
        <title>Evolutionary Origins and Diversification of the Mycorrhizal Mutualists.</title>
        <authorList>
            <consortium name="DOE Joint Genome Institute"/>
            <consortium name="Mycorrhizal Genomics Consortium"/>
            <person name="Kohler A."/>
            <person name="Kuo A."/>
            <person name="Nagy L.G."/>
            <person name="Floudas D."/>
            <person name="Copeland A."/>
            <person name="Barry K.W."/>
            <person name="Cichocki N."/>
            <person name="Veneault-Fourrey C."/>
            <person name="LaButti K."/>
            <person name="Lindquist E.A."/>
            <person name="Lipzen A."/>
            <person name="Lundell T."/>
            <person name="Morin E."/>
            <person name="Murat C."/>
            <person name="Riley R."/>
            <person name="Ohm R."/>
            <person name="Sun H."/>
            <person name="Tunlid A."/>
            <person name="Henrissat B."/>
            <person name="Grigoriev I.V."/>
            <person name="Hibbett D.S."/>
            <person name="Martin F."/>
        </authorList>
    </citation>
    <scope>NUCLEOTIDE SEQUENCE [LARGE SCALE GENOMIC DNA]</scope>
    <source>
        <strain evidence="2">Marx 270</strain>
    </source>
</reference>
<accession>A0A0C3PPB8</accession>
<organism evidence="1 2">
    <name type="scientific">Pisolithus tinctorius Marx 270</name>
    <dbReference type="NCBI Taxonomy" id="870435"/>
    <lineage>
        <taxon>Eukaryota</taxon>
        <taxon>Fungi</taxon>
        <taxon>Dikarya</taxon>
        <taxon>Basidiomycota</taxon>
        <taxon>Agaricomycotina</taxon>
        <taxon>Agaricomycetes</taxon>
        <taxon>Agaricomycetidae</taxon>
        <taxon>Boletales</taxon>
        <taxon>Sclerodermatineae</taxon>
        <taxon>Pisolithaceae</taxon>
        <taxon>Pisolithus</taxon>
    </lineage>
</organism>
<keyword evidence="2" id="KW-1185">Reference proteome</keyword>
<evidence type="ECO:0000313" key="2">
    <source>
        <dbReference type="Proteomes" id="UP000054217"/>
    </source>
</evidence>
<dbReference type="InParanoid" id="A0A0C3PPB8"/>
<dbReference type="OrthoDB" id="2693558at2759"/>
<dbReference type="Proteomes" id="UP000054217">
    <property type="component" value="Unassembled WGS sequence"/>
</dbReference>
<proteinExistence type="predicted"/>
<dbReference type="EMBL" id="KN831951">
    <property type="protein sequence ID" value="KIO10761.1"/>
    <property type="molecule type" value="Genomic_DNA"/>
</dbReference>
<reference evidence="1 2" key="1">
    <citation type="submission" date="2014-04" db="EMBL/GenBank/DDBJ databases">
        <authorList>
            <consortium name="DOE Joint Genome Institute"/>
            <person name="Kuo A."/>
            <person name="Kohler A."/>
            <person name="Costa M.D."/>
            <person name="Nagy L.G."/>
            <person name="Floudas D."/>
            <person name="Copeland A."/>
            <person name="Barry K.W."/>
            <person name="Cichocki N."/>
            <person name="Veneault-Fourrey C."/>
            <person name="LaButti K."/>
            <person name="Lindquist E.A."/>
            <person name="Lipzen A."/>
            <person name="Lundell T."/>
            <person name="Morin E."/>
            <person name="Murat C."/>
            <person name="Sun H."/>
            <person name="Tunlid A."/>
            <person name="Henrissat B."/>
            <person name="Grigoriev I.V."/>
            <person name="Hibbett D.S."/>
            <person name="Martin F."/>
            <person name="Nordberg H.P."/>
            <person name="Cantor M.N."/>
            <person name="Hua S.X."/>
        </authorList>
    </citation>
    <scope>NUCLEOTIDE SEQUENCE [LARGE SCALE GENOMIC DNA]</scope>
    <source>
        <strain evidence="1 2">Marx 270</strain>
    </source>
</reference>
<name>A0A0C3PPB8_PISTI</name>
<dbReference type="HOGENOM" id="CLU_1378641_0_0_1"/>
<gene>
    <name evidence="1" type="ORF">M404DRAFT_969499</name>
</gene>
<protein>
    <submittedName>
        <fullName evidence="1">Uncharacterized protein</fullName>
    </submittedName>
</protein>